<gene>
    <name evidence="1" type="ORF">STIAU_2340</name>
</gene>
<evidence type="ECO:0000313" key="1">
    <source>
        <dbReference type="EMBL" id="EAU64826.1"/>
    </source>
</evidence>
<dbReference type="Proteomes" id="UP000032702">
    <property type="component" value="Unassembled WGS sequence"/>
</dbReference>
<accession>Q08WI0</accession>
<dbReference type="Pfam" id="PF20055">
    <property type="entry name" value="DUF6454"/>
    <property type="match status" value="1"/>
</dbReference>
<dbReference type="EMBL" id="AAMD01000101">
    <property type="protein sequence ID" value="EAU64826.1"/>
    <property type="molecule type" value="Genomic_DNA"/>
</dbReference>
<dbReference type="AlphaFoldDB" id="Q08WI0"/>
<sequence length="472" mass="52137">MGYSTRLRVCQSFELLDPQKLWRACSGFLHSEASQYRRNLRCSAWDAGSIDWETGGVSEKRHTTPAQGGANVVSGFLLTGAYARPWGPESEHPPGCHTSGTRTSHLPQSMTVRLSPQCPPWAPRRERAHMLKKMAWLLPTAALHMACGDEETPNLDNNALMLADPEVFDIGMDPNLFASDVLSQYPDIKDCHTQGLELVGDQIFLSCTLFGTTADRDQYSKSFLLKAKLSEVLNHQGPVAWTRRDITETATVGNTSLPLGHPSGIIYDAKRGGIWSANAVYKALSHTRMTLYHPDTLMPLPGTAAVTIEDHIGTIGLIPDGRLMGMNWDSINLYYVNPGDKSTAADDSLTQIANTLTTAYQDCDTWDDAHILCSGLLKETDGIKYGRLHLLKVDALDTQGVQLVREVPEKRTDGSLRVRLGTADQENTYGTYKLTRTLANEGMAISADKQHVYFFPADLPAGKLVRYRITDR</sequence>
<comment type="caution">
    <text evidence="1">The sequence shown here is derived from an EMBL/GenBank/DDBJ whole genome shotgun (WGS) entry which is preliminary data.</text>
</comment>
<dbReference type="InterPro" id="IPR046312">
    <property type="entry name" value="DUF6454"/>
</dbReference>
<protein>
    <submittedName>
        <fullName evidence="1">Uncharacterized protein</fullName>
    </submittedName>
</protein>
<evidence type="ECO:0000313" key="2">
    <source>
        <dbReference type="Proteomes" id="UP000032702"/>
    </source>
</evidence>
<organism evidence="1 2">
    <name type="scientific">Stigmatella aurantiaca (strain DW4/3-1)</name>
    <dbReference type="NCBI Taxonomy" id="378806"/>
    <lineage>
        <taxon>Bacteria</taxon>
        <taxon>Pseudomonadati</taxon>
        <taxon>Myxococcota</taxon>
        <taxon>Myxococcia</taxon>
        <taxon>Myxococcales</taxon>
        <taxon>Cystobacterineae</taxon>
        <taxon>Archangiaceae</taxon>
        <taxon>Stigmatella</taxon>
    </lineage>
</organism>
<proteinExistence type="predicted"/>
<reference evidence="1 2" key="1">
    <citation type="submission" date="2006-04" db="EMBL/GenBank/DDBJ databases">
        <authorList>
            <person name="Nierman W.C."/>
        </authorList>
    </citation>
    <scope>NUCLEOTIDE SEQUENCE [LARGE SCALE GENOMIC DNA]</scope>
    <source>
        <strain evidence="1 2">DW4/3-1</strain>
    </source>
</reference>
<name>Q08WI0_STIAD</name>